<reference evidence="4" key="2">
    <citation type="submission" date="2023-05" db="EMBL/GenBank/DDBJ databases">
        <authorList>
            <consortium name="Lawrence Berkeley National Laboratory"/>
            <person name="Steindorff A."/>
            <person name="Hensen N."/>
            <person name="Bonometti L."/>
            <person name="Westerberg I."/>
            <person name="Brannstrom I.O."/>
            <person name="Guillou S."/>
            <person name="Cros-Aarteil S."/>
            <person name="Calhoun S."/>
            <person name="Haridas S."/>
            <person name="Kuo A."/>
            <person name="Mondo S."/>
            <person name="Pangilinan J."/>
            <person name="Riley R."/>
            <person name="Labutti K."/>
            <person name="Andreopoulos B."/>
            <person name="Lipzen A."/>
            <person name="Chen C."/>
            <person name="Yanf M."/>
            <person name="Daum C."/>
            <person name="Ng V."/>
            <person name="Clum A."/>
            <person name="Ohm R."/>
            <person name="Martin F."/>
            <person name="Silar P."/>
            <person name="Natvig D."/>
            <person name="Lalanne C."/>
            <person name="Gautier V."/>
            <person name="Ament-Velasquez S.L."/>
            <person name="Kruys A."/>
            <person name="Hutchinson M.I."/>
            <person name="Powell A.J."/>
            <person name="Barry K."/>
            <person name="Miller A.N."/>
            <person name="Grigoriev I.V."/>
            <person name="Debuchy R."/>
            <person name="Gladieux P."/>
            <person name="Thoren M.H."/>
            <person name="Johannesson H."/>
        </authorList>
    </citation>
    <scope>NUCLEOTIDE SEQUENCE</scope>
    <source>
        <strain evidence="4">PSN309</strain>
    </source>
</reference>
<accession>A0AAN7AFX1</accession>
<dbReference type="Gene3D" id="1.10.600.10">
    <property type="entry name" value="Farnesyl Diphosphate Synthase"/>
    <property type="match status" value="2"/>
</dbReference>
<dbReference type="GO" id="GO:0043386">
    <property type="term" value="P:mycotoxin biosynthetic process"/>
    <property type="evidence" value="ECO:0007669"/>
    <property type="project" value="UniProtKB-ARBA"/>
</dbReference>
<dbReference type="PANTHER" id="PTHR12001:SF72">
    <property type="entry name" value="THIJ_PFPI FAMILY PROTEIN (AFU_ORTHOLOGUE AFUA_3G01210)-RELATED"/>
    <property type="match status" value="1"/>
</dbReference>
<dbReference type="InterPro" id="IPR008949">
    <property type="entry name" value="Isoprenoid_synthase_dom_sf"/>
</dbReference>
<protein>
    <submittedName>
        <fullName evidence="4">Isoprenoid synthase domain-containing protein</fullName>
    </submittedName>
</protein>
<dbReference type="GO" id="GO:0004659">
    <property type="term" value="F:prenyltransferase activity"/>
    <property type="evidence" value="ECO:0007669"/>
    <property type="project" value="InterPro"/>
</dbReference>
<dbReference type="Pfam" id="PF19086">
    <property type="entry name" value="Terpene_syn_C_2"/>
    <property type="match status" value="1"/>
</dbReference>
<evidence type="ECO:0000256" key="2">
    <source>
        <dbReference type="ARBA" id="ARBA00022723"/>
    </source>
</evidence>
<name>A0AAN7AFX1_9PEZI</name>
<organism evidence="4 5">
    <name type="scientific">Podospora australis</name>
    <dbReference type="NCBI Taxonomy" id="1536484"/>
    <lineage>
        <taxon>Eukaryota</taxon>
        <taxon>Fungi</taxon>
        <taxon>Dikarya</taxon>
        <taxon>Ascomycota</taxon>
        <taxon>Pezizomycotina</taxon>
        <taxon>Sordariomycetes</taxon>
        <taxon>Sordariomycetidae</taxon>
        <taxon>Sordariales</taxon>
        <taxon>Podosporaceae</taxon>
        <taxon>Podospora</taxon>
    </lineage>
</organism>
<sequence length="740" mass="83899">MSAAIFLHSTEIPRDEVHRPGSKAFTTMPVRRNNRDDIADAGSFALVRDWELHVQDGNERLFHGCVGPSGNYNSYMWPECLPERLGILSYLNSLSFLHDDLTELMSVDAARAEHDAFASALEMKKTPKESRERKITNLVPQMILELFKVGRDEAMELVELCSSGWLRVTEHDDPSSIQTLDEYMYHRKRNAGVRSFWNILLFSMDMRLSPTDEAMVAELKEIATWQLALTNDYFSWQREQEQAINQGDGRIMNSVWFMMSQHNVSESESLERVKTLILESEAEYLLKKESLLQSTHLPSHVRRWIEVCAVVMGSYHYWCSTCPRHNDWHSAPPNMPEHIVDITGLIGLASISPRNAIGIPSPMSDSVQTPNTASHVRDRVCSRVKRPLDIDEYQRNPSTMKQMEGARRASEKGIEHTTLPETLSDKSLVPITAPIKYLSSLPSKGVRTMLFKALNTWLDVPPSTLTTLTDVVNNLHTSSLMLDDIQDNSPLRRGSPSAHKIFGTGQTINSASYLYTQATAGIHKLNNPAMMTVFLEELQHLFVGQSWDLYWTFHSKVPTCNEYLEMVSKKTGGFLRMIMRLCLLATTNFSQDDNEDFIHLLSQFTNDMGIFFQVRDDYMNLVSADYSSQKGFAEDLDEGKLSYPLILAITDGSDQSGDQLLGILRESKGAQKTTETKRYLIKLMEDAGALRKTLEFLIQLERDMEARISKLEVMVGVNNPLLRVLVKTLSVAHLGEGKME</sequence>
<dbReference type="SFLD" id="SFLDS00005">
    <property type="entry name" value="Isoprenoid_Synthase_Type_I"/>
    <property type="match status" value="1"/>
</dbReference>
<dbReference type="Pfam" id="PF00348">
    <property type="entry name" value="polyprenyl_synt"/>
    <property type="match status" value="1"/>
</dbReference>
<keyword evidence="5" id="KW-1185">Reference proteome</keyword>
<dbReference type="Proteomes" id="UP001302126">
    <property type="component" value="Unassembled WGS sequence"/>
</dbReference>
<dbReference type="SUPFAM" id="SSF48576">
    <property type="entry name" value="Terpenoid synthases"/>
    <property type="match status" value="2"/>
</dbReference>
<dbReference type="AlphaFoldDB" id="A0AAN7AFX1"/>
<dbReference type="InterPro" id="IPR033749">
    <property type="entry name" value="Polyprenyl_synt_CS"/>
</dbReference>
<reference evidence="4" key="1">
    <citation type="journal article" date="2023" name="Mol. Phylogenet. Evol.">
        <title>Genome-scale phylogeny and comparative genomics of the fungal order Sordariales.</title>
        <authorList>
            <person name="Hensen N."/>
            <person name="Bonometti L."/>
            <person name="Westerberg I."/>
            <person name="Brannstrom I.O."/>
            <person name="Guillou S."/>
            <person name="Cros-Aarteil S."/>
            <person name="Calhoun S."/>
            <person name="Haridas S."/>
            <person name="Kuo A."/>
            <person name="Mondo S."/>
            <person name="Pangilinan J."/>
            <person name="Riley R."/>
            <person name="LaButti K."/>
            <person name="Andreopoulos B."/>
            <person name="Lipzen A."/>
            <person name="Chen C."/>
            <person name="Yan M."/>
            <person name="Daum C."/>
            <person name="Ng V."/>
            <person name="Clum A."/>
            <person name="Steindorff A."/>
            <person name="Ohm R.A."/>
            <person name="Martin F."/>
            <person name="Silar P."/>
            <person name="Natvig D.O."/>
            <person name="Lalanne C."/>
            <person name="Gautier V."/>
            <person name="Ament-Velasquez S.L."/>
            <person name="Kruys A."/>
            <person name="Hutchinson M.I."/>
            <person name="Powell A.J."/>
            <person name="Barry K."/>
            <person name="Miller A.N."/>
            <person name="Grigoriev I.V."/>
            <person name="Debuchy R."/>
            <person name="Gladieux P."/>
            <person name="Hiltunen Thoren M."/>
            <person name="Johannesson H."/>
        </authorList>
    </citation>
    <scope>NUCLEOTIDE SEQUENCE</scope>
    <source>
        <strain evidence="4">PSN309</strain>
    </source>
</reference>
<proteinExistence type="predicted"/>
<dbReference type="PROSITE" id="PS00444">
    <property type="entry name" value="POLYPRENYL_SYNTHASE_2"/>
    <property type="match status" value="1"/>
</dbReference>
<comment type="caution">
    <text evidence="4">The sequence shown here is derived from an EMBL/GenBank/DDBJ whole genome shotgun (WGS) entry which is preliminary data.</text>
</comment>
<evidence type="ECO:0000256" key="3">
    <source>
        <dbReference type="ARBA" id="ARBA00022842"/>
    </source>
</evidence>
<dbReference type="GO" id="GO:0046165">
    <property type="term" value="P:alcohol biosynthetic process"/>
    <property type="evidence" value="ECO:0007669"/>
    <property type="project" value="UniProtKB-ARBA"/>
</dbReference>
<dbReference type="PROSITE" id="PS00723">
    <property type="entry name" value="POLYPRENYL_SYNTHASE_1"/>
    <property type="match status" value="1"/>
</dbReference>
<dbReference type="GO" id="GO:0046872">
    <property type="term" value="F:metal ion binding"/>
    <property type="evidence" value="ECO:0007669"/>
    <property type="project" value="UniProtKB-KW"/>
</dbReference>
<dbReference type="EMBL" id="MU864491">
    <property type="protein sequence ID" value="KAK4184402.1"/>
    <property type="molecule type" value="Genomic_DNA"/>
</dbReference>
<evidence type="ECO:0000313" key="5">
    <source>
        <dbReference type="Proteomes" id="UP001302126"/>
    </source>
</evidence>
<keyword evidence="3" id="KW-0460">Magnesium</keyword>
<evidence type="ECO:0000256" key="1">
    <source>
        <dbReference type="ARBA" id="ARBA00022679"/>
    </source>
</evidence>
<dbReference type="PANTHER" id="PTHR12001">
    <property type="entry name" value="GERANYLGERANYL PYROPHOSPHATE SYNTHASE"/>
    <property type="match status" value="1"/>
</dbReference>
<gene>
    <name evidence="4" type="ORF">QBC35DRAFT_391791</name>
</gene>
<evidence type="ECO:0000313" key="4">
    <source>
        <dbReference type="EMBL" id="KAK4184402.1"/>
    </source>
</evidence>
<dbReference type="GO" id="GO:0008299">
    <property type="term" value="P:isoprenoid biosynthetic process"/>
    <property type="evidence" value="ECO:0007669"/>
    <property type="project" value="InterPro"/>
</dbReference>
<keyword evidence="1" id="KW-0808">Transferase</keyword>
<dbReference type="InterPro" id="IPR000092">
    <property type="entry name" value="Polyprenyl_synt"/>
</dbReference>
<keyword evidence="2" id="KW-0479">Metal-binding</keyword>